<name>M3A5P9_PSEFD</name>
<dbReference type="RefSeq" id="XP_007923713.1">
    <property type="nucleotide sequence ID" value="XM_007925522.1"/>
</dbReference>
<evidence type="ECO:0000313" key="3">
    <source>
        <dbReference type="Proteomes" id="UP000016932"/>
    </source>
</evidence>
<dbReference type="HOGENOM" id="CLU_379519_0_0_1"/>
<dbReference type="OrthoDB" id="10405710at2759"/>
<feature type="compositionally biased region" description="Basic residues" evidence="1">
    <location>
        <begin position="684"/>
        <end position="696"/>
    </location>
</feature>
<reference evidence="2 3" key="1">
    <citation type="journal article" date="2012" name="PLoS Pathog.">
        <title>Diverse lifestyles and strategies of plant pathogenesis encoded in the genomes of eighteen Dothideomycetes fungi.</title>
        <authorList>
            <person name="Ohm R.A."/>
            <person name="Feau N."/>
            <person name="Henrissat B."/>
            <person name="Schoch C.L."/>
            <person name="Horwitz B.A."/>
            <person name="Barry K.W."/>
            <person name="Condon B.J."/>
            <person name="Copeland A.C."/>
            <person name="Dhillon B."/>
            <person name="Glaser F."/>
            <person name="Hesse C.N."/>
            <person name="Kosti I."/>
            <person name="LaButti K."/>
            <person name="Lindquist E.A."/>
            <person name="Lucas S."/>
            <person name="Salamov A.A."/>
            <person name="Bradshaw R.E."/>
            <person name="Ciuffetti L."/>
            <person name="Hamelin R.C."/>
            <person name="Kema G.H.J."/>
            <person name="Lawrence C."/>
            <person name="Scott J.A."/>
            <person name="Spatafora J.W."/>
            <person name="Turgeon B.G."/>
            <person name="de Wit P.J.G.M."/>
            <person name="Zhong S."/>
            <person name="Goodwin S.B."/>
            <person name="Grigoriev I.V."/>
        </authorList>
    </citation>
    <scope>NUCLEOTIDE SEQUENCE [LARGE SCALE GENOMIC DNA]</scope>
    <source>
        <strain evidence="2 3">CIRAD86</strain>
    </source>
</reference>
<dbReference type="Proteomes" id="UP000016932">
    <property type="component" value="Unassembled WGS sequence"/>
</dbReference>
<protein>
    <submittedName>
        <fullName evidence="2">Uncharacterized protein</fullName>
    </submittedName>
</protein>
<dbReference type="VEuPathDB" id="FungiDB:MYCFIDRAFT_194512"/>
<dbReference type="AlphaFoldDB" id="M3A5P9"/>
<feature type="region of interest" description="Disordered" evidence="1">
    <location>
        <begin position="674"/>
        <end position="701"/>
    </location>
</feature>
<dbReference type="KEGG" id="pfj:MYCFIDRAFT_194512"/>
<proteinExistence type="predicted"/>
<organism evidence="2 3">
    <name type="scientific">Pseudocercospora fijiensis (strain CIRAD86)</name>
    <name type="common">Black leaf streak disease fungus</name>
    <name type="synonym">Mycosphaerella fijiensis</name>
    <dbReference type="NCBI Taxonomy" id="383855"/>
    <lineage>
        <taxon>Eukaryota</taxon>
        <taxon>Fungi</taxon>
        <taxon>Dikarya</taxon>
        <taxon>Ascomycota</taxon>
        <taxon>Pezizomycotina</taxon>
        <taxon>Dothideomycetes</taxon>
        <taxon>Dothideomycetidae</taxon>
        <taxon>Mycosphaerellales</taxon>
        <taxon>Mycosphaerellaceae</taxon>
        <taxon>Pseudocercospora</taxon>
    </lineage>
</organism>
<accession>M3A5P9</accession>
<evidence type="ECO:0000256" key="1">
    <source>
        <dbReference type="SAM" id="MobiDB-lite"/>
    </source>
</evidence>
<dbReference type="eggNOG" id="ENOG502R12S">
    <property type="taxonomic scope" value="Eukaryota"/>
</dbReference>
<keyword evidence="3" id="KW-1185">Reference proteome</keyword>
<dbReference type="GeneID" id="19335390"/>
<dbReference type="EMBL" id="KB446556">
    <property type="protein sequence ID" value="EME86454.1"/>
    <property type="molecule type" value="Genomic_DNA"/>
</dbReference>
<gene>
    <name evidence="2" type="ORF">MYCFIDRAFT_194512</name>
</gene>
<evidence type="ECO:0000313" key="2">
    <source>
        <dbReference type="EMBL" id="EME86454.1"/>
    </source>
</evidence>
<sequence>MNRADISAEAVQAPVPEVMVRMRVDWQNVDRDHYSGNMTAKIPLDASTQELLIAVQNECRSYRQRHSDEPWSELVMEATVELGDDRDTYINYRTDTGKLRFENMRDLFPDDGVTTLDVEIAIKPQREAHQNLLTAEGELPICKHHRIATEPRFPASAISQHSQMVETYLIAFPRSALYPNEYSMRLISYREINGILIGSCEADRSVREALGDLFDPNTRQLWLDTESFKEPYRTSFTTGVPKNLDDRLKEYIATARHEPGEEDDIPVLPSMTFQHFTPKTKLGNLQIEKIHLAVRFVSRFEAPELEAIVLPSDVLANIPLELDSGKSVRGILVEVLVVKTRETRLAYPKAVLFDDVPESWHLDLFPSILQEDERDIYVNYRDAFGLFRFELVRDMLRKTPNGHFIDILVDILIVPENAAPQARKEGAFTADGETRDCKHRIAVEKRETGNGESQHKPMVRSLIAVSSLVVDLESLELIRFCEIYQRDNVNNDLVGSCDGENEYTIDEILDNQKRPEWLKVTNFERKYQFAYHKRDRKALICQILLDMVLKRQLFNECDDVPDVPFMTFQPFKPKPGVESLEVSDIHIAVRFVNKLSLLELDSLKLPMDVLAIIPAKDDSAQAVCDLLLSKLEETALTRPLFLPKVRVAWCLELWVLPQGASPFPPFEKLHRFRDEQESEGGQMNRKKGKKSPKHGLKMYLDPDKARKGDRRLFVEAHFVCRDSEGDSMTA</sequence>